<feature type="compositionally biased region" description="Low complexity" evidence="1">
    <location>
        <begin position="129"/>
        <end position="144"/>
    </location>
</feature>
<dbReference type="Proteomes" id="UP000182259">
    <property type="component" value="Chromosome I"/>
</dbReference>
<dbReference type="EMBL" id="LT635756">
    <property type="protein sequence ID" value="SGZ46367.1"/>
    <property type="molecule type" value="Genomic_DNA"/>
</dbReference>
<keyword evidence="5" id="KW-1185">Reference proteome</keyword>
<feature type="region of interest" description="Disordered" evidence="1">
    <location>
        <begin position="128"/>
        <end position="162"/>
    </location>
</feature>
<evidence type="ECO:0000313" key="4">
    <source>
        <dbReference type="Proteomes" id="UP000182259"/>
    </source>
</evidence>
<dbReference type="InterPro" id="IPR022024">
    <property type="entry name" value="DUF3602"/>
</dbReference>
<accession>A0A1L0BKJ1</accession>
<evidence type="ECO:0000313" key="3">
    <source>
        <dbReference type="EMBL" id="SGZ50714.1"/>
    </source>
</evidence>
<evidence type="ECO:0000256" key="1">
    <source>
        <dbReference type="SAM" id="MobiDB-lite"/>
    </source>
</evidence>
<dbReference type="AlphaFoldDB" id="A0A1L0BKJ1"/>
<dbReference type="InterPro" id="IPR053203">
    <property type="entry name" value="Cisplatin_resist-associated"/>
</dbReference>
<evidence type="ECO:0000313" key="5">
    <source>
        <dbReference type="Proteomes" id="UP000182334"/>
    </source>
</evidence>
<dbReference type="PANTHER" id="PTHR34693">
    <property type="entry name" value="PROTEIN PAR32"/>
    <property type="match status" value="1"/>
</dbReference>
<dbReference type="OrthoDB" id="3063476at2759"/>
<name>A0A1L0BKJ1_9ASCO</name>
<organism evidence="3 4">
    <name type="scientific">Sungouiella intermedia</name>
    <dbReference type="NCBI Taxonomy" id="45354"/>
    <lineage>
        <taxon>Eukaryota</taxon>
        <taxon>Fungi</taxon>
        <taxon>Dikarya</taxon>
        <taxon>Ascomycota</taxon>
        <taxon>Saccharomycotina</taxon>
        <taxon>Pichiomycetes</taxon>
        <taxon>Metschnikowiaceae</taxon>
        <taxon>Sungouiella</taxon>
    </lineage>
</organism>
<gene>
    <name evidence="3" type="ORF">SAMEA4029009_CIC11G00000000184</name>
    <name evidence="2" type="ORF">SAMEA4029010_CIC11G00000001968</name>
</gene>
<proteinExistence type="predicted"/>
<reference evidence="4 5" key="1">
    <citation type="submission" date="2016-10" db="EMBL/GenBank/DDBJ databases">
        <authorList>
            <person name="de Groot N.N."/>
        </authorList>
    </citation>
    <scope>NUCLEOTIDE SEQUENCE [LARGE SCALE GENOMIC DNA]</scope>
    <source>
        <strain evidence="2 5">CBS 141442</strain>
        <strain evidence="3 4">PYCC 4715</strain>
    </source>
</reference>
<protein>
    <submittedName>
        <fullName evidence="3">CIC11C00000000184</fullName>
    </submittedName>
    <submittedName>
        <fullName evidence="2">CIC11C00000001968</fullName>
    </submittedName>
</protein>
<dbReference type="Proteomes" id="UP000182334">
    <property type="component" value="Chromosome I"/>
</dbReference>
<dbReference type="EMBL" id="LT635764">
    <property type="protein sequence ID" value="SGZ50714.1"/>
    <property type="molecule type" value="Genomic_DNA"/>
</dbReference>
<feature type="compositionally biased region" description="Gly residues" evidence="1">
    <location>
        <begin position="1"/>
        <end position="10"/>
    </location>
</feature>
<feature type="region of interest" description="Disordered" evidence="1">
    <location>
        <begin position="1"/>
        <end position="66"/>
    </location>
</feature>
<sequence length="173" mass="18156">MISTGRGGAGNMVLPSDIPKKASPPAEHKHDHKKIYYSTGRGGAGNIKSSDEIPSPKLVPQGSNTPALTTLKFTTGRGGYGNMVSNDDPELARKLQDVDGNKPSESELQAVTSNKSFSVGRGGFGNVISNTRSHGSSTGSGSNNLYAVVSHGEKKKKQSDKKGLINKVKSIFS</sequence>
<dbReference type="PANTHER" id="PTHR34693:SF1">
    <property type="entry name" value="PROTEIN PAR32"/>
    <property type="match status" value="1"/>
</dbReference>
<evidence type="ECO:0000313" key="2">
    <source>
        <dbReference type="EMBL" id="SGZ46367.1"/>
    </source>
</evidence>
<dbReference type="Pfam" id="PF12223">
    <property type="entry name" value="DUF3602"/>
    <property type="match status" value="2"/>
</dbReference>